<dbReference type="SUPFAM" id="SSF52743">
    <property type="entry name" value="Subtilisin-like"/>
    <property type="match status" value="1"/>
</dbReference>
<dbReference type="Gene3D" id="3.40.50.200">
    <property type="entry name" value="Peptidase S8/S53 domain"/>
    <property type="match status" value="1"/>
</dbReference>
<gene>
    <name evidence="6" type="ORF">S03H2_12567</name>
</gene>
<dbReference type="PROSITE" id="PS51892">
    <property type="entry name" value="SUBTILASE"/>
    <property type="match status" value="1"/>
</dbReference>
<evidence type="ECO:0000256" key="4">
    <source>
        <dbReference type="ARBA" id="ARBA00022825"/>
    </source>
</evidence>
<comment type="caution">
    <text evidence="6">The sequence shown here is derived from an EMBL/GenBank/DDBJ whole genome shotgun (WGS) entry which is preliminary data.</text>
</comment>
<name>X1FN21_9ZZZZ</name>
<dbReference type="InterPro" id="IPR051048">
    <property type="entry name" value="Peptidase_S8/S53_subtilisin"/>
</dbReference>
<dbReference type="PROSITE" id="PS00136">
    <property type="entry name" value="SUBTILASE_ASP"/>
    <property type="match status" value="1"/>
</dbReference>
<evidence type="ECO:0000256" key="2">
    <source>
        <dbReference type="ARBA" id="ARBA00022670"/>
    </source>
</evidence>
<evidence type="ECO:0000313" key="6">
    <source>
        <dbReference type="EMBL" id="GAH47056.1"/>
    </source>
</evidence>
<evidence type="ECO:0000259" key="5">
    <source>
        <dbReference type="Pfam" id="PF00082"/>
    </source>
</evidence>
<dbReference type="InterPro" id="IPR022398">
    <property type="entry name" value="Peptidase_S8_His-AS"/>
</dbReference>
<dbReference type="GO" id="GO:0004252">
    <property type="term" value="F:serine-type endopeptidase activity"/>
    <property type="evidence" value="ECO:0007669"/>
    <property type="project" value="InterPro"/>
</dbReference>
<feature type="domain" description="Peptidase S8/S53" evidence="5">
    <location>
        <begin position="25"/>
        <end position="241"/>
    </location>
</feature>
<evidence type="ECO:0000256" key="1">
    <source>
        <dbReference type="ARBA" id="ARBA00011073"/>
    </source>
</evidence>
<accession>X1FN21</accession>
<proteinExistence type="inferred from homology"/>
<evidence type="ECO:0000256" key="3">
    <source>
        <dbReference type="ARBA" id="ARBA00022801"/>
    </source>
</evidence>
<comment type="similarity">
    <text evidence="1">Belongs to the peptidase S8 family.</text>
</comment>
<dbReference type="PROSITE" id="PS00137">
    <property type="entry name" value="SUBTILASE_HIS"/>
    <property type="match status" value="1"/>
</dbReference>
<dbReference type="InterPro" id="IPR000209">
    <property type="entry name" value="Peptidase_S8/S53_dom"/>
</dbReference>
<dbReference type="Pfam" id="PF00082">
    <property type="entry name" value="Peptidase_S8"/>
    <property type="match status" value="1"/>
</dbReference>
<reference evidence="6" key="1">
    <citation type="journal article" date="2014" name="Front. Microbiol.">
        <title>High frequency of phylogenetically diverse reductive dehalogenase-homologous genes in deep subseafloor sedimentary metagenomes.</title>
        <authorList>
            <person name="Kawai M."/>
            <person name="Futagami T."/>
            <person name="Toyoda A."/>
            <person name="Takaki Y."/>
            <person name="Nishi S."/>
            <person name="Hori S."/>
            <person name="Arai W."/>
            <person name="Tsubouchi T."/>
            <person name="Morono Y."/>
            <person name="Uchiyama I."/>
            <person name="Ito T."/>
            <person name="Fujiyama A."/>
            <person name="Inagaki F."/>
            <person name="Takami H."/>
        </authorList>
    </citation>
    <scope>NUCLEOTIDE SEQUENCE</scope>
    <source>
        <strain evidence="6">Expedition CK06-06</strain>
    </source>
</reference>
<keyword evidence="3" id="KW-0378">Hydrolase</keyword>
<sequence>MGDLTGTSGADIDAPEAWDVETGSEDVVIAIVDTGVDYTHPDLADNIWVNDDEISGNDIDDDSNGYIDDVNGYDLADNDSDPLDRMDHGTHCAGIAAAVGNNEIGIAGVSWNCKIMPVKVFTDEGRTPVYLWSEGIKYAADNGADVLSMSIGGHGMADVLQDGIDYAYGKGCVLVAAAGNDGGSRSLYPAFFDNVISVAAINQNNGRCTKQDWDPDNHYPLIQGSTWGDEVDVAAPGNLVYSTMPTYHVLGNDDYN</sequence>
<protein>
    <recommendedName>
        <fullName evidence="5">Peptidase S8/S53 domain-containing protein</fullName>
    </recommendedName>
</protein>
<dbReference type="InterPro" id="IPR023827">
    <property type="entry name" value="Peptidase_S8_Asp-AS"/>
</dbReference>
<dbReference type="AlphaFoldDB" id="X1FN21"/>
<feature type="non-terminal residue" evidence="6">
    <location>
        <position position="256"/>
    </location>
</feature>
<dbReference type="InterPro" id="IPR036852">
    <property type="entry name" value="Peptidase_S8/S53_dom_sf"/>
</dbReference>
<dbReference type="PANTHER" id="PTHR43399">
    <property type="entry name" value="SUBTILISIN-RELATED"/>
    <property type="match status" value="1"/>
</dbReference>
<keyword evidence="4" id="KW-0720">Serine protease</keyword>
<dbReference type="PANTHER" id="PTHR43399:SF4">
    <property type="entry name" value="CELL WALL-ASSOCIATED PROTEASE"/>
    <property type="match status" value="1"/>
</dbReference>
<dbReference type="InterPro" id="IPR015500">
    <property type="entry name" value="Peptidase_S8_subtilisin-rel"/>
</dbReference>
<keyword evidence="2" id="KW-0645">Protease</keyword>
<dbReference type="EMBL" id="BARU01006390">
    <property type="protein sequence ID" value="GAH47056.1"/>
    <property type="molecule type" value="Genomic_DNA"/>
</dbReference>
<organism evidence="6">
    <name type="scientific">marine sediment metagenome</name>
    <dbReference type="NCBI Taxonomy" id="412755"/>
    <lineage>
        <taxon>unclassified sequences</taxon>
        <taxon>metagenomes</taxon>
        <taxon>ecological metagenomes</taxon>
    </lineage>
</organism>
<dbReference type="PRINTS" id="PR00723">
    <property type="entry name" value="SUBTILISIN"/>
</dbReference>
<dbReference type="GO" id="GO:0006508">
    <property type="term" value="P:proteolysis"/>
    <property type="evidence" value="ECO:0007669"/>
    <property type="project" value="UniProtKB-KW"/>
</dbReference>